<dbReference type="GO" id="GO:0045202">
    <property type="term" value="C:synapse"/>
    <property type="evidence" value="ECO:0007669"/>
    <property type="project" value="TreeGrafter"/>
</dbReference>
<dbReference type="PANTHER" id="PTHR12566">
    <property type="entry name" value="CYTOPLASMIC POLYADENYLATION ELEMENT BINDING PROTEIN CPEB"/>
    <property type="match status" value="1"/>
</dbReference>
<dbReference type="GO" id="GO:0000900">
    <property type="term" value="F:mRNA regulatory element binding translation repressor activity"/>
    <property type="evidence" value="ECO:0007669"/>
    <property type="project" value="TreeGrafter"/>
</dbReference>
<dbReference type="Gene3D" id="4.10.640.40">
    <property type="entry name" value="Cytoplasmic polyadenylation element-binding protein, ZZ domain"/>
    <property type="match status" value="1"/>
</dbReference>
<proteinExistence type="predicted"/>
<sequence>MSGTKDLNGLSRSVVFPDSPSEDMNSLFKDSWSGESNPSPSPRLPFNYSLEDSKSVLTEPACWAYRPLPRLGLQPSSTTFSDCEKTMIPTSSQSHHQLMPPPSITTHRSVSFSDQHGSEYGSPSHGLKYRERVSSLPTAPHHSSLQEQMADHQFQLVDDIFPNVTPEPIETPITQYQTMQIGAEAATISKKDKASSRGWLEVSIDCTMPTSPVLRKDTFNFGSLQDTLPSSPTSKSMLQKRVNISPPASGTAASIAIASPVDSNCLVKKLLPLPTDETYSRKVFIGGLPPDIDQEEIRMSFQKYGSVTIDWPHKIHSKSRVPPKGYAFLLFKDEGSVHKLLACCVTENDKLFAYIKYYVTGTSITRKKCQIRPWKITDSYYFANEDKKVDNRKAVFVGGVPRPLKARELAEVMTEKFGPVSFVAIDCDTELKYPKGAACVVFATHASYIASVSSRFMQLVFGALEKKVEVKPYILEDQLCDECNGIQSDGQPAPFFCGSVTCLKYYCEHCWATFHSLSGRQNHRPMFKDIFDRDKFS</sequence>
<organism evidence="6 7">
    <name type="scientific">Amphimedon queenslandica</name>
    <name type="common">Sponge</name>
    <dbReference type="NCBI Taxonomy" id="400682"/>
    <lineage>
        <taxon>Eukaryota</taxon>
        <taxon>Metazoa</taxon>
        <taxon>Porifera</taxon>
        <taxon>Demospongiae</taxon>
        <taxon>Heteroscleromorpha</taxon>
        <taxon>Haplosclerida</taxon>
        <taxon>Niphatidae</taxon>
        <taxon>Amphimedon</taxon>
    </lineage>
</organism>
<name>A0AAN0JQ25_AMPQE</name>
<protein>
    <recommendedName>
        <fullName evidence="5">RRM domain-containing protein</fullName>
    </recommendedName>
</protein>
<dbReference type="InterPro" id="IPR032296">
    <property type="entry name" value="CEBP_ZZ"/>
</dbReference>
<feature type="compositionally biased region" description="Polar residues" evidence="4">
    <location>
        <begin position="104"/>
        <end position="115"/>
    </location>
</feature>
<evidence type="ECO:0000256" key="3">
    <source>
        <dbReference type="PROSITE-ProRule" id="PRU00176"/>
    </source>
</evidence>
<dbReference type="InterPro" id="IPR000504">
    <property type="entry name" value="RRM_dom"/>
</dbReference>
<dbReference type="GO" id="GO:0003730">
    <property type="term" value="F:mRNA 3'-UTR binding"/>
    <property type="evidence" value="ECO:0007669"/>
    <property type="project" value="InterPro"/>
</dbReference>
<feature type="domain" description="RRM" evidence="5">
    <location>
        <begin position="281"/>
        <end position="376"/>
    </location>
</feature>
<evidence type="ECO:0000256" key="4">
    <source>
        <dbReference type="SAM" id="MobiDB-lite"/>
    </source>
</evidence>
<keyword evidence="1" id="KW-0677">Repeat</keyword>
<dbReference type="Gene3D" id="3.30.70.330">
    <property type="match status" value="2"/>
</dbReference>
<feature type="region of interest" description="Disordered" evidence="4">
    <location>
        <begin position="1"/>
        <end position="45"/>
    </location>
</feature>
<keyword evidence="2 3" id="KW-0694">RNA-binding</keyword>
<feature type="region of interest" description="Disordered" evidence="4">
    <location>
        <begin position="90"/>
        <end position="126"/>
    </location>
</feature>
<dbReference type="Pfam" id="PF16366">
    <property type="entry name" value="CEBP_ZZ"/>
    <property type="match status" value="1"/>
</dbReference>
<evidence type="ECO:0000259" key="5">
    <source>
        <dbReference type="PROSITE" id="PS50102"/>
    </source>
</evidence>
<dbReference type="GO" id="GO:0005634">
    <property type="term" value="C:nucleus"/>
    <property type="evidence" value="ECO:0007669"/>
    <property type="project" value="TreeGrafter"/>
</dbReference>
<accession>A0AAN0JQ25</accession>
<reference evidence="6" key="2">
    <citation type="submission" date="2024-06" db="UniProtKB">
        <authorList>
            <consortium name="EnsemblMetazoa"/>
        </authorList>
    </citation>
    <scope>IDENTIFICATION</scope>
</reference>
<dbReference type="Pfam" id="PF16367">
    <property type="entry name" value="RRM_7"/>
    <property type="match status" value="1"/>
</dbReference>
<evidence type="ECO:0000256" key="1">
    <source>
        <dbReference type="ARBA" id="ARBA00022737"/>
    </source>
</evidence>
<dbReference type="SUPFAM" id="SSF54928">
    <property type="entry name" value="RNA-binding domain, RBD"/>
    <property type="match status" value="1"/>
</dbReference>
<dbReference type="PANTHER" id="PTHR12566:SF12">
    <property type="entry name" value="TRANSLATIONAL REGULATOR ORB2"/>
    <property type="match status" value="1"/>
</dbReference>
<keyword evidence="7" id="KW-1185">Reference proteome</keyword>
<reference evidence="7" key="1">
    <citation type="journal article" date="2010" name="Nature">
        <title>The Amphimedon queenslandica genome and the evolution of animal complexity.</title>
        <authorList>
            <person name="Srivastava M."/>
            <person name="Simakov O."/>
            <person name="Chapman J."/>
            <person name="Fahey B."/>
            <person name="Gauthier M.E."/>
            <person name="Mitros T."/>
            <person name="Richards G.S."/>
            <person name="Conaco C."/>
            <person name="Dacre M."/>
            <person name="Hellsten U."/>
            <person name="Larroux C."/>
            <person name="Putnam N.H."/>
            <person name="Stanke M."/>
            <person name="Adamska M."/>
            <person name="Darling A."/>
            <person name="Degnan S.M."/>
            <person name="Oakley T.H."/>
            <person name="Plachetzki D.C."/>
            <person name="Zhai Y."/>
            <person name="Adamski M."/>
            <person name="Calcino A."/>
            <person name="Cummins S.F."/>
            <person name="Goodstein D.M."/>
            <person name="Harris C."/>
            <person name="Jackson D.J."/>
            <person name="Leys S.P."/>
            <person name="Shu S."/>
            <person name="Woodcroft B.J."/>
            <person name="Vervoort M."/>
            <person name="Kosik K.S."/>
            <person name="Manning G."/>
            <person name="Degnan B.M."/>
            <person name="Rokhsar D.S."/>
        </authorList>
    </citation>
    <scope>NUCLEOTIDE SEQUENCE [LARGE SCALE GENOMIC DNA]</scope>
</reference>
<dbReference type="InterPro" id="IPR038446">
    <property type="entry name" value="CEBP_ZZ_sf"/>
</dbReference>
<dbReference type="AlphaFoldDB" id="A0AAN0JQ25"/>
<dbReference type="InterPro" id="IPR035979">
    <property type="entry name" value="RBD_domain_sf"/>
</dbReference>
<evidence type="ECO:0000313" key="6">
    <source>
        <dbReference type="EnsemblMetazoa" id="XP_019858917.1"/>
    </source>
</evidence>
<dbReference type="CDD" id="cd12724">
    <property type="entry name" value="RRM1_CPEB2_like"/>
    <property type="match status" value="1"/>
</dbReference>
<feature type="domain" description="RRM" evidence="5">
    <location>
        <begin position="393"/>
        <end position="471"/>
    </location>
</feature>
<dbReference type="GO" id="GO:2000766">
    <property type="term" value="P:negative regulation of cytoplasmic translation"/>
    <property type="evidence" value="ECO:0007669"/>
    <property type="project" value="TreeGrafter"/>
</dbReference>
<dbReference type="CDD" id="cd19757">
    <property type="entry name" value="Bbox1"/>
    <property type="match status" value="1"/>
</dbReference>
<dbReference type="PROSITE" id="PS50102">
    <property type="entry name" value="RRM"/>
    <property type="match status" value="2"/>
</dbReference>
<dbReference type="GO" id="GO:0008135">
    <property type="term" value="F:translation factor activity, RNA binding"/>
    <property type="evidence" value="ECO:0007669"/>
    <property type="project" value="TreeGrafter"/>
</dbReference>
<dbReference type="Proteomes" id="UP000007879">
    <property type="component" value="Unassembled WGS sequence"/>
</dbReference>
<dbReference type="SMART" id="SM00360">
    <property type="entry name" value="RRM"/>
    <property type="match status" value="2"/>
</dbReference>
<dbReference type="GO" id="GO:0043022">
    <property type="term" value="F:ribosome binding"/>
    <property type="evidence" value="ECO:0007669"/>
    <property type="project" value="TreeGrafter"/>
</dbReference>
<dbReference type="EnsemblMetazoa" id="XM_020003358.1">
    <property type="protein sequence ID" value="XP_019858917.1"/>
    <property type="gene ID" value="LOC100632480"/>
</dbReference>
<dbReference type="KEGG" id="aqu:100632480"/>
<evidence type="ECO:0000313" key="7">
    <source>
        <dbReference type="Proteomes" id="UP000007879"/>
    </source>
</evidence>
<dbReference type="GO" id="GO:0005737">
    <property type="term" value="C:cytoplasm"/>
    <property type="evidence" value="ECO:0007669"/>
    <property type="project" value="TreeGrafter"/>
</dbReference>
<dbReference type="InterPro" id="IPR034819">
    <property type="entry name" value="CPEB"/>
</dbReference>
<evidence type="ECO:0000256" key="2">
    <source>
        <dbReference type="ARBA" id="ARBA00022884"/>
    </source>
</evidence>
<dbReference type="InterPro" id="IPR012677">
    <property type="entry name" value="Nucleotide-bd_a/b_plait_sf"/>
</dbReference>
<dbReference type="FunFam" id="4.10.640.40:FF:000001">
    <property type="entry name" value="Cytoplasmic polyadenylation element-binding 2 isoform X2"/>
    <property type="match status" value="1"/>
</dbReference>
<gene>
    <name evidence="6" type="primary">100632480</name>
</gene>